<dbReference type="InterPro" id="IPR020846">
    <property type="entry name" value="MFS_dom"/>
</dbReference>
<evidence type="ECO:0000256" key="1">
    <source>
        <dbReference type="ARBA" id="ARBA00004141"/>
    </source>
</evidence>
<keyword evidence="3 6" id="KW-1133">Transmembrane helix</keyword>
<feature type="transmembrane region" description="Helical" evidence="6">
    <location>
        <begin position="358"/>
        <end position="381"/>
    </location>
</feature>
<dbReference type="PROSITE" id="PS50850">
    <property type="entry name" value="MFS"/>
    <property type="match status" value="1"/>
</dbReference>
<dbReference type="GO" id="GO:0005886">
    <property type="term" value="C:plasma membrane"/>
    <property type="evidence" value="ECO:0007669"/>
    <property type="project" value="TreeGrafter"/>
</dbReference>
<dbReference type="InterPro" id="IPR036259">
    <property type="entry name" value="MFS_trans_sf"/>
</dbReference>
<reference evidence="8" key="1">
    <citation type="submission" date="2022-04" db="EMBL/GenBank/DDBJ databases">
        <title>Roseomonas acroporae sp. nov., isolated from coral Acropora digitifera.</title>
        <authorList>
            <person name="Sun H."/>
        </authorList>
    </citation>
    <scope>NUCLEOTIDE SEQUENCE</scope>
    <source>
        <strain evidence="8">NAR14</strain>
    </source>
</reference>
<dbReference type="SUPFAM" id="SSF103473">
    <property type="entry name" value="MFS general substrate transporter"/>
    <property type="match status" value="1"/>
</dbReference>
<feature type="transmembrane region" description="Helical" evidence="6">
    <location>
        <begin position="393"/>
        <end position="415"/>
    </location>
</feature>
<name>A0A9X1YCS7_9PROT</name>
<feature type="region of interest" description="Disordered" evidence="5">
    <location>
        <begin position="234"/>
        <end position="254"/>
    </location>
</feature>
<dbReference type="AlphaFoldDB" id="A0A9X1YCS7"/>
<protein>
    <submittedName>
        <fullName evidence="8">MFS transporter</fullName>
    </submittedName>
</protein>
<evidence type="ECO:0000256" key="5">
    <source>
        <dbReference type="SAM" id="MobiDB-lite"/>
    </source>
</evidence>
<comment type="subcellular location">
    <subcellularLocation>
        <location evidence="1">Membrane</location>
        <topology evidence="1">Multi-pass membrane protein</topology>
    </subcellularLocation>
</comment>
<keyword evidence="9" id="KW-1185">Reference proteome</keyword>
<evidence type="ECO:0000256" key="3">
    <source>
        <dbReference type="ARBA" id="ARBA00022989"/>
    </source>
</evidence>
<evidence type="ECO:0000313" key="8">
    <source>
        <dbReference type="EMBL" id="MCK8787776.1"/>
    </source>
</evidence>
<feature type="transmembrane region" description="Helical" evidence="6">
    <location>
        <begin position="176"/>
        <end position="193"/>
    </location>
</feature>
<dbReference type="PROSITE" id="PS00217">
    <property type="entry name" value="SUGAR_TRANSPORT_2"/>
    <property type="match status" value="1"/>
</dbReference>
<comment type="caution">
    <text evidence="8">The sequence shown here is derived from an EMBL/GenBank/DDBJ whole genome shotgun (WGS) entry which is preliminary data.</text>
</comment>
<gene>
    <name evidence="8" type="ORF">M0638_25805</name>
</gene>
<evidence type="ECO:0000256" key="6">
    <source>
        <dbReference type="SAM" id="Phobius"/>
    </source>
</evidence>
<keyword evidence="2 6" id="KW-0812">Transmembrane</keyword>
<feature type="domain" description="Major facilitator superfamily (MFS) profile" evidence="7">
    <location>
        <begin position="24"/>
        <end position="447"/>
    </location>
</feature>
<feature type="transmembrane region" description="Helical" evidence="6">
    <location>
        <begin position="305"/>
        <end position="325"/>
    </location>
</feature>
<feature type="transmembrane region" description="Helical" evidence="6">
    <location>
        <begin position="148"/>
        <end position="170"/>
    </location>
</feature>
<sequence>MVTQSASVSERLDRLPILPFHRKILMLVGAGLFFDAFDIYLANSVLGAIVQSGWSTVGKNAAFLSATAFGMLIGSLMAGLLGDRYGRKFTYQFNLLVFGLSSLLCAVMPNMELLIGARFLTGIGLGAELVIGYGLLSEFVPPAWRGRWAALLSCIAQFGLFAATLMSWIVIPALGWRAMFVVAGIGGLIVFIARKNIPESPRWLERNGRQAEADAIVTRIEAEAPATALATPQPAASPLAASPSSASPPSVSPGAAGIGPLDPRFRRPLAIGAVTQIVQSAAIYGFIALLPTFLARQGIPINQSLGQSVLMTLGGPAGAILAYLLSDRIGRKPAIIGGSLLAAVIGPCFALVDSQAVATALGFVMFSLVYFLVSVIQAGYLPELFPTQVRMRLTSWAVTAGRLASIGIPFVSVYLVQAGGMLAVVSGVAVLLVIQAVTIGLLAVETNSRSLEAIEAEEVGADGTADGATGAARA</sequence>
<feature type="transmembrane region" description="Helical" evidence="6">
    <location>
        <begin position="24"/>
        <end position="42"/>
    </location>
</feature>
<evidence type="ECO:0000313" key="9">
    <source>
        <dbReference type="Proteomes" id="UP001139516"/>
    </source>
</evidence>
<evidence type="ECO:0000259" key="7">
    <source>
        <dbReference type="PROSITE" id="PS50850"/>
    </source>
</evidence>
<dbReference type="GO" id="GO:0046943">
    <property type="term" value="F:carboxylic acid transmembrane transporter activity"/>
    <property type="evidence" value="ECO:0007669"/>
    <property type="project" value="TreeGrafter"/>
</dbReference>
<keyword evidence="4 6" id="KW-0472">Membrane</keyword>
<feature type="transmembrane region" description="Helical" evidence="6">
    <location>
        <begin position="93"/>
        <end position="111"/>
    </location>
</feature>
<feature type="transmembrane region" description="Helical" evidence="6">
    <location>
        <begin position="334"/>
        <end position="352"/>
    </location>
</feature>
<dbReference type="CDD" id="cd17316">
    <property type="entry name" value="MFS_SV2_like"/>
    <property type="match status" value="1"/>
</dbReference>
<feature type="transmembrane region" description="Helical" evidence="6">
    <location>
        <begin position="117"/>
        <end position="136"/>
    </location>
</feature>
<proteinExistence type="predicted"/>
<dbReference type="Proteomes" id="UP001139516">
    <property type="component" value="Unassembled WGS sequence"/>
</dbReference>
<feature type="transmembrane region" description="Helical" evidence="6">
    <location>
        <begin position="269"/>
        <end position="293"/>
    </location>
</feature>
<dbReference type="PANTHER" id="PTHR23508">
    <property type="entry name" value="CARBOXYLIC ACID TRANSPORTER PROTEIN HOMOLOG"/>
    <property type="match status" value="1"/>
</dbReference>
<feature type="transmembrane region" description="Helical" evidence="6">
    <location>
        <begin position="421"/>
        <end position="444"/>
    </location>
</feature>
<organism evidence="8 9">
    <name type="scientific">Roseomonas acroporae</name>
    <dbReference type="NCBI Taxonomy" id="2937791"/>
    <lineage>
        <taxon>Bacteria</taxon>
        <taxon>Pseudomonadati</taxon>
        <taxon>Pseudomonadota</taxon>
        <taxon>Alphaproteobacteria</taxon>
        <taxon>Acetobacterales</taxon>
        <taxon>Roseomonadaceae</taxon>
        <taxon>Roseomonas</taxon>
    </lineage>
</organism>
<dbReference type="PANTHER" id="PTHR23508:SF10">
    <property type="entry name" value="CARBOXYLIC ACID TRANSPORTER PROTEIN HOMOLOG"/>
    <property type="match status" value="1"/>
</dbReference>
<feature type="transmembrane region" description="Helical" evidence="6">
    <location>
        <begin position="62"/>
        <end position="81"/>
    </location>
</feature>
<accession>A0A9X1YCS7</accession>
<dbReference type="InterPro" id="IPR005828">
    <property type="entry name" value="MFS_sugar_transport-like"/>
</dbReference>
<evidence type="ECO:0000256" key="2">
    <source>
        <dbReference type="ARBA" id="ARBA00022692"/>
    </source>
</evidence>
<dbReference type="EMBL" id="JALPRX010000144">
    <property type="protein sequence ID" value="MCK8787776.1"/>
    <property type="molecule type" value="Genomic_DNA"/>
</dbReference>
<dbReference type="RefSeq" id="WP_248669825.1">
    <property type="nucleotide sequence ID" value="NZ_JALPRX010000144.1"/>
</dbReference>
<dbReference type="Gene3D" id="1.20.1250.20">
    <property type="entry name" value="MFS general substrate transporter like domains"/>
    <property type="match status" value="1"/>
</dbReference>
<dbReference type="Pfam" id="PF00083">
    <property type="entry name" value="Sugar_tr"/>
    <property type="match status" value="1"/>
</dbReference>
<evidence type="ECO:0000256" key="4">
    <source>
        <dbReference type="ARBA" id="ARBA00023136"/>
    </source>
</evidence>
<dbReference type="InterPro" id="IPR005829">
    <property type="entry name" value="Sugar_transporter_CS"/>
</dbReference>